<dbReference type="KEGG" id="bbig:BBBOND_0309260"/>
<feature type="transmembrane region" description="Helical" evidence="1">
    <location>
        <begin position="60"/>
        <end position="86"/>
    </location>
</feature>
<dbReference type="OrthoDB" id="361236at2759"/>
<sequence>MENSNMGLFKTRTDCRLLRNRNTIATGPFGYSVMATCLAIITAATLLFICIWPLENAVLYHLFGMGMPLVFKIWSAGTTVILFSILCRSVTPIYLLIVSCLLYFMNHMMLLAGLVQLYMRQHAANYTLFRMMYHSPQIFHFAIFMVLSILRLILTLPLLYYVMVLASIRTFGGTGWECLSSLKLEEKQLEGQRKQLEIRSEWLNLVNQE</sequence>
<proteinExistence type="predicted"/>
<evidence type="ECO:0000256" key="1">
    <source>
        <dbReference type="SAM" id="Phobius"/>
    </source>
</evidence>
<feature type="transmembrane region" description="Helical" evidence="1">
    <location>
        <begin position="138"/>
        <end position="162"/>
    </location>
</feature>
<dbReference type="EMBL" id="LK391709">
    <property type="protein sequence ID" value="CDR97023.1"/>
    <property type="molecule type" value="Genomic_DNA"/>
</dbReference>
<keyword evidence="3" id="KW-1185">Reference proteome</keyword>
<evidence type="ECO:0000313" key="2">
    <source>
        <dbReference type="EMBL" id="CDR97023.1"/>
    </source>
</evidence>
<feature type="transmembrane region" description="Helical" evidence="1">
    <location>
        <begin position="93"/>
        <end position="118"/>
    </location>
</feature>
<reference evidence="3" key="1">
    <citation type="journal article" date="2014" name="Nucleic Acids Res.">
        <title>The evolutionary dynamics of variant antigen genes in Babesia reveal a history of genomic innovation underlying host-parasite interaction.</title>
        <authorList>
            <person name="Jackson A.P."/>
            <person name="Otto T.D."/>
            <person name="Darby A."/>
            <person name="Ramaprasad A."/>
            <person name="Xia D."/>
            <person name="Echaide I.E."/>
            <person name="Farber M."/>
            <person name="Gahlot S."/>
            <person name="Gamble J."/>
            <person name="Gupta D."/>
            <person name="Gupta Y."/>
            <person name="Jackson L."/>
            <person name="Malandrin L."/>
            <person name="Malas T.B."/>
            <person name="Moussa E."/>
            <person name="Nair M."/>
            <person name="Reid A.J."/>
            <person name="Sanders M."/>
            <person name="Sharma J."/>
            <person name="Tracey A."/>
            <person name="Quail M.A."/>
            <person name="Weir W."/>
            <person name="Wastling J.M."/>
            <person name="Hall N."/>
            <person name="Willadsen P."/>
            <person name="Lingelbach K."/>
            <person name="Shiels B."/>
            <person name="Tait A."/>
            <person name="Berriman M."/>
            <person name="Allred D.R."/>
            <person name="Pain A."/>
        </authorList>
    </citation>
    <scope>NUCLEOTIDE SEQUENCE [LARGE SCALE GENOMIC DNA]</scope>
    <source>
        <strain evidence="3">Bond</strain>
    </source>
</reference>
<evidence type="ECO:0000313" key="3">
    <source>
        <dbReference type="Proteomes" id="UP000033188"/>
    </source>
</evidence>
<dbReference type="AlphaFoldDB" id="A0A061D8Z9"/>
<gene>
    <name evidence="2" type="ORF">BBBOND_0309260</name>
</gene>
<feature type="transmembrane region" description="Helical" evidence="1">
    <location>
        <begin position="29"/>
        <end position="54"/>
    </location>
</feature>
<dbReference type="Proteomes" id="UP000033188">
    <property type="component" value="Chromosome 3"/>
</dbReference>
<protein>
    <submittedName>
        <fullName evidence="2">Uncharacterized protein</fullName>
    </submittedName>
</protein>
<accession>A0A061D8Z9</accession>
<dbReference type="RefSeq" id="XP_012769209.1">
    <property type="nucleotide sequence ID" value="XM_012913755.1"/>
</dbReference>
<keyword evidence="1" id="KW-0812">Transmembrane</keyword>
<dbReference type="VEuPathDB" id="PiroplasmaDB:BBBOND_0309260"/>
<dbReference type="OMA" id="EFFFKFQ"/>
<dbReference type="GeneID" id="24565564"/>
<keyword evidence="1" id="KW-1133">Transmembrane helix</keyword>
<name>A0A061D8Z9_BABBI</name>
<organism evidence="2 3">
    <name type="scientific">Babesia bigemina</name>
    <dbReference type="NCBI Taxonomy" id="5866"/>
    <lineage>
        <taxon>Eukaryota</taxon>
        <taxon>Sar</taxon>
        <taxon>Alveolata</taxon>
        <taxon>Apicomplexa</taxon>
        <taxon>Aconoidasida</taxon>
        <taxon>Piroplasmida</taxon>
        <taxon>Babesiidae</taxon>
        <taxon>Babesia</taxon>
    </lineage>
</organism>
<keyword evidence="1" id="KW-0472">Membrane</keyword>